<evidence type="ECO:0000259" key="1">
    <source>
        <dbReference type="Pfam" id="PF01494"/>
    </source>
</evidence>
<proteinExistence type="predicted"/>
<name>A0A450SI08_9GAMM</name>
<protein>
    <submittedName>
        <fullName evidence="2">Dehydrogenase (Flavoprotein)</fullName>
    </submittedName>
</protein>
<dbReference type="InterPro" id="IPR050816">
    <property type="entry name" value="Flavin-dep_Halogenase_NPB"/>
</dbReference>
<dbReference type="AlphaFoldDB" id="A0A450SI08"/>
<dbReference type="PRINTS" id="PR00420">
    <property type="entry name" value="RNGMNOXGNASE"/>
</dbReference>
<dbReference type="EMBL" id="CAADEW010000039">
    <property type="protein sequence ID" value="VFJ52919.1"/>
    <property type="molecule type" value="Genomic_DNA"/>
</dbReference>
<dbReference type="PANTHER" id="PTHR43747">
    <property type="entry name" value="FAD-BINDING PROTEIN"/>
    <property type="match status" value="1"/>
</dbReference>
<dbReference type="GO" id="GO:0071949">
    <property type="term" value="F:FAD binding"/>
    <property type="evidence" value="ECO:0007669"/>
    <property type="project" value="InterPro"/>
</dbReference>
<dbReference type="InterPro" id="IPR036188">
    <property type="entry name" value="FAD/NAD-bd_sf"/>
</dbReference>
<evidence type="ECO:0000313" key="2">
    <source>
        <dbReference type="EMBL" id="VFJ52919.1"/>
    </source>
</evidence>
<accession>A0A450SI08</accession>
<dbReference type="InterPro" id="IPR002938">
    <property type="entry name" value="FAD-bd"/>
</dbReference>
<dbReference type="PANTHER" id="PTHR43747:SF1">
    <property type="entry name" value="SLR1998 PROTEIN"/>
    <property type="match status" value="1"/>
</dbReference>
<dbReference type="SUPFAM" id="SSF51905">
    <property type="entry name" value="FAD/NAD(P)-binding domain"/>
    <property type="match status" value="1"/>
</dbReference>
<dbReference type="Gene3D" id="3.50.50.60">
    <property type="entry name" value="FAD/NAD(P)-binding domain"/>
    <property type="match status" value="1"/>
</dbReference>
<dbReference type="Pfam" id="PF01494">
    <property type="entry name" value="FAD_binding_3"/>
    <property type="match status" value="1"/>
</dbReference>
<gene>
    <name evidence="2" type="ORF">BECKFW1821A_GA0114235_103913</name>
</gene>
<organism evidence="2">
    <name type="scientific">Candidatus Kentrum sp. FW</name>
    <dbReference type="NCBI Taxonomy" id="2126338"/>
    <lineage>
        <taxon>Bacteria</taxon>
        <taxon>Pseudomonadati</taxon>
        <taxon>Pseudomonadota</taxon>
        <taxon>Gammaproteobacteria</taxon>
        <taxon>Candidatus Kentrum</taxon>
    </lineage>
</organism>
<reference evidence="2" key="1">
    <citation type="submission" date="2019-02" db="EMBL/GenBank/DDBJ databases">
        <authorList>
            <person name="Gruber-Vodicka R. H."/>
            <person name="Seah K. B. B."/>
        </authorList>
    </citation>
    <scope>NUCLEOTIDE SEQUENCE</scope>
    <source>
        <strain evidence="2">BECK_BZ15</strain>
    </source>
</reference>
<sequence length="425" mass="46497">MKTDVVIIGAGPAGTAASLYLSELGIRSTIVEKDPFPRFHIGESLTGECKNVLNKLGLGKEMENSTHPVKHGVQVYGPAGKSAFWVPVKSYHPTTGQLQKTSTYQVRRSDFDKMLLDHAIAKGAAFVEGQAIEPLLANGTGVQGARIKTSSGSVHDFRSEVLIDATGPASFLRGAELTAPKERGRYTNQVAVFSQVTGAIRGGEGGKGEGSEHPDNTLILYQQKNHWAWFIPIDGEVVSIGVVVPSAYFASKKESKHDFLVREMRELNPKFAANLADATIVDEVRAVSNYSYHIKDFTGKGYLCAGDSHRFIDPIFSFGVHFSFSEGRMAAEAIKRYLNGENRDAANPFADYQIVCERGQDVAQSLIDTFWSHPLAFGYFVHVRYVDDCINMFSGRVYEEEASPGLIAMRELNAGAPEKEQQPPG</sequence>
<feature type="domain" description="FAD-binding" evidence="1">
    <location>
        <begin position="2"/>
        <end position="344"/>
    </location>
</feature>